<dbReference type="PANTHER" id="PTHR23048">
    <property type="entry name" value="MYOSIN LIGHT CHAIN 1, 3"/>
    <property type="match status" value="1"/>
</dbReference>
<evidence type="ECO:0000256" key="1">
    <source>
        <dbReference type="ARBA" id="ARBA00022737"/>
    </source>
</evidence>
<sequence>MESHNPTPQQLEEYKETFALFDRTGEGKVPLSSIGTLLRALGQNPTESELKEIVSSCLGSDAISPEDKLVDFDQFLKILLRPGGFRQDTDATVKEFIQAFQVFDRDGSGFISVGELRYVLTSLGDRLSDAEVDELLKAFDTDGQENINYEELVKLLTS</sequence>
<name>A0A2T9ZCQ4_9FUNG</name>
<evidence type="ECO:0000256" key="2">
    <source>
        <dbReference type="ARBA" id="ARBA00022837"/>
    </source>
</evidence>
<keyword evidence="5" id="KW-1185">Reference proteome</keyword>
<dbReference type="PANTHER" id="PTHR23048:SF0">
    <property type="entry name" value="CALMODULIN LIKE 3"/>
    <property type="match status" value="1"/>
</dbReference>
<dbReference type="InterPro" id="IPR011992">
    <property type="entry name" value="EF-hand-dom_pair"/>
</dbReference>
<dbReference type="PROSITE" id="PS50222">
    <property type="entry name" value="EF_HAND_2"/>
    <property type="match status" value="3"/>
</dbReference>
<dbReference type="OrthoDB" id="26525at2759"/>
<dbReference type="GO" id="GO:0016460">
    <property type="term" value="C:myosin II complex"/>
    <property type="evidence" value="ECO:0007669"/>
    <property type="project" value="TreeGrafter"/>
</dbReference>
<dbReference type="InterPro" id="IPR002048">
    <property type="entry name" value="EF_hand_dom"/>
</dbReference>
<keyword evidence="2" id="KW-0106">Calcium</keyword>
<dbReference type="SUPFAM" id="SSF47473">
    <property type="entry name" value="EF-hand"/>
    <property type="match status" value="1"/>
</dbReference>
<protein>
    <recommendedName>
        <fullName evidence="3">EF-hand domain-containing protein</fullName>
    </recommendedName>
</protein>
<dbReference type="AlphaFoldDB" id="A0A2T9ZCQ4"/>
<dbReference type="FunFam" id="1.10.238.10:FF:000003">
    <property type="entry name" value="Calmodulin A"/>
    <property type="match status" value="1"/>
</dbReference>
<dbReference type="InterPro" id="IPR018247">
    <property type="entry name" value="EF_Hand_1_Ca_BS"/>
</dbReference>
<reference evidence="4 5" key="1">
    <citation type="journal article" date="2018" name="MBio">
        <title>Comparative Genomics Reveals the Core Gene Toolbox for the Fungus-Insect Symbiosis.</title>
        <authorList>
            <person name="Wang Y."/>
            <person name="Stata M."/>
            <person name="Wang W."/>
            <person name="Stajich J.E."/>
            <person name="White M.M."/>
            <person name="Moncalvo J.M."/>
        </authorList>
    </citation>
    <scope>NUCLEOTIDE SEQUENCE [LARGE SCALE GENOMIC DNA]</scope>
    <source>
        <strain evidence="4 5">SC-DP-2</strain>
    </source>
</reference>
<dbReference type="PROSITE" id="PS00018">
    <property type="entry name" value="EF_HAND_1"/>
    <property type="match status" value="1"/>
</dbReference>
<dbReference type="CDD" id="cd00051">
    <property type="entry name" value="EFh"/>
    <property type="match status" value="1"/>
</dbReference>
<proteinExistence type="predicted"/>
<feature type="domain" description="EF-hand" evidence="3">
    <location>
        <begin position="91"/>
        <end position="126"/>
    </location>
</feature>
<dbReference type="InterPro" id="IPR050230">
    <property type="entry name" value="CALM/Myosin/TropC-like"/>
</dbReference>
<dbReference type="EMBL" id="MBFS01000490">
    <property type="protein sequence ID" value="PVV02378.1"/>
    <property type="molecule type" value="Genomic_DNA"/>
</dbReference>
<feature type="domain" description="EF-hand" evidence="3">
    <location>
        <begin position="127"/>
        <end position="158"/>
    </location>
</feature>
<gene>
    <name evidence="4" type="ORF">BB560_003169</name>
</gene>
<organism evidence="4 5">
    <name type="scientific">Smittium megazygosporum</name>
    <dbReference type="NCBI Taxonomy" id="133381"/>
    <lineage>
        <taxon>Eukaryota</taxon>
        <taxon>Fungi</taxon>
        <taxon>Fungi incertae sedis</taxon>
        <taxon>Zoopagomycota</taxon>
        <taxon>Kickxellomycotina</taxon>
        <taxon>Harpellomycetes</taxon>
        <taxon>Harpellales</taxon>
        <taxon>Legeriomycetaceae</taxon>
        <taxon>Smittium</taxon>
    </lineage>
</organism>
<dbReference type="GO" id="GO:1903475">
    <property type="term" value="P:mitotic actomyosin contractile ring assembly"/>
    <property type="evidence" value="ECO:0007669"/>
    <property type="project" value="TreeGrafter"/>
</dbReference>
<dbReference type="Pfam" id="PF13499">
    <property type="entry name" value="EF-hand_7"/>
    <property type="match status" value="1"/>
</dbReference>
<keyword evidence="1" id="KW-0677">Repeat</keyword>
<dbReference type="GO" id="GO:0005509">
    <property type="term" value="F:calcium ion binding"/>
    <property type="evidence" value="ECO:0007669"/>
    <property type="project" value="InterPro"/>
</dbReference>
<accession>A0A2T9ZCQ4</accession>
<dbReference type="Gene3D" id="1.10.238.10">
    <property type="entry name" value="EF-hand"/>
    <property type="match status" value="2"/>
</dbReference>
<comment type="caution">
    <text evidence="4">The sequence shown here is derived from an EMBL/GenBank/DDBJ whole genome shotgun (WGS) entry which is preliminary data.</text>
</comment>
<feature type="domain" description="EF-hand" evidence="3">
    <location>
        <begin position="9"/>
        <end position="44"/>
    </location>
</feature>
<dbReference type="SMART" id="SM00054">
    <property type="entry name" value="EFh"/>
    <property type="match status" value="3"/>
</dbReference>
<dbReference type="Proteomes" id="UP000245609">
    <property type="component" value="Unassembled WGS sequence"/>
</dbReference>
<feature type="non-terminal residue" evidence="4">
    <location>
        <position position="158"/>
    </location>
</feature>
<evidence type="ECO:0000259" key="3">
    <source>
        <dbReference type="PROSITE" id="PS50222"/>
    </source>
</evidence>
<evidence type="ECO:0000313" key="5">
    <source>
        <dbReference type="Proteomes" id="UP000245609"/>
    </source>
</evidence>
<evidence type="ECO:0000313" key="4">
    <source>
        <dbReference type="EMBL" id="PVV02378.1"/>
    </source>
</evidence>
<dbReference type="STRING" id="133381.A0A2T9ZCQ4"/>